<name>A0A0A9DTK2_ARUDO</name>
<organism evidence="1">
    <name type="scientific">Arundo donax</name>
    <name type="common">Giant reed</name>
    <name type="synonym">Donax arundinaceus</name>
    <dbReference type="NCBI Taxonomy" id="35708"/>
    <lineage>
        <taxon>Eukaryota</taxon>
        <taxon>Viridiplantae</taxon>
        <taxon>Streptophyta</taxon>
        <taxon>Embryophyta</taxon>
        <taxon>Tracheophyta</taxon>
        <taxon>Spermatophyta</taxon>
        <taxon>Magnoliopsida</taxon>
        <taxon>Liliopsida</taxon>
        <taxon>Poales</taxon>
        <taxon>Poaceae</taxon>
        <taxon>PACMAD clade</taxon>
        <taxon>Arundinoideae</taxon>
        <taxon>Arundineae</taxon>
        <taxon>Arundo</taxon>
    </lineage>
</organism>
<reference evidence="1" key="2">
    <citation type="journal article" date="2015" name="Data Brief">
        <title>Shoot transcriptome of the giant reed, Arundo donax.</title>
        <authorList>
            <person name="Barrero R.A."/>
            <person name="Guerrero F.D."/>
            <person name="Moolhuijzen P."/>
            <person name="Goolsby J.A."/>
            <person name="Tidwell J."/>
            <person name="Bellgard S.E."/>
            <person name="Bellgard M.I."/>
        </authorList>
    </citation>
    <scope>NUCLEOTIDE SEQUENCE</scope>
    <source>
        <tissue evidence="1">Shoot tissue taken approximately 20 cm above the soil surface</tissue>
    </source>
</reference>
<accession>A0A0A9DTK2</accession>
<proteinExistence type="predicted"/>
<protein>
    <submittedName>
        <fullName evidence="1">Uncharacterized protein</fullName>
    </submittedName>
</protein>
<reference evidence="1" key="1">
    <citation type="submission" date="2014-09" db="EMBL/GenBank/DDBJ databases">
        <authorList>
            <person name="Magalhaes I.L.F."/>
            <person name="Oliveira U."/>
            <person name="Santos F.R."/>
            <person name="Vidigal T.H.D.A."/>
            <person name="Brescovit A.D."/>
            <person name="Santos A.J."/>
        </authorList>
    </citation>
    <scope>NUCLEOTIDE SEQUENCE</scope>
    <source>
        <tissue evidence="1">Shoot tissue taken approximately 20 cm above the soil surface</tissue>
    </source>
</reference>
<sequence length="68" mass="7601">MSNTAILRSGYRLDSELTVAFIFLLKFWESLLSWDTHPLLPWPNSVIAAGRQPSGGSDVTPMRRAPMP</sequence>
<dbReference type="EMBL" id="GBRH01205976">
    <property type="protein sequence ID" value="JAD91919.1"/>
    <property type="molecule type" value="Transcribed_RNA"/>
</dbReference>
<dbReference type="AlphaFoldDB" id="A0A0A9DTK2"/>
<evidence type="ECO:0000313" key="1">
    <source>
        <dbReference type="EMBL" id="JAD91919.1"/>
    </source>
</evidence>